<dbReference type="InterPro" id="IPR050166">
    <property type="entry name" value="ABC_transporter_ATP-bind"/>
</dbReference>
<evidence type="ECO:0000256" key="7">
    <source>
        <dbReference type="ARBA" id="ARBA00022967"/>
    </source>
</evidence>
<organism evidence="10 11">
    <name type="scientific">Pseudomonas triclosanedens</name>
    <dbReference type="NCBI Taxonomy" id="2961893"/>
    <lineage>
        <taxon>Bacteria</taxon>
        <taxon>Pseudomonadati</taxon>
        <taxon>Pseudomonadota</taxon>
        <taxon>Gammaproteobacteria</taxon>
        <taxon>Pseudomonadales</taxon>
        <taxon>Pseudomonadaceae</taxon>
        <taxon>Pseudomonas</taxon>
    </lineage>
</organism>
<dbReference type="SMART" id="SM00382">
    <property type="entry name" value="AAA"/>
    <property type="match status" value="1"/>
</dbReference>
<dbReference type="InterPro" id="IPR027417">
    <property type="entry name" value="P-loop_NTPase"/>
</dbReference>
<reference evidence="10" key="1">
    <citation type="submission" date="2022-11" db="EMBL/GenBank/DDBJ databases">
        <title>Pseudomonas triclosanedens sp. nov., a triclosan degrader isolated from activated sludge.</title>
        <authorList>
            <person name="Yin Y."/>
            <person name="Lu Z."/>
        </authorList>
    </citation>
    <scope>NUCLEOTIDE SEQUENCE</scope>
    <source>
        <strain evidence="10">ZM23</strain>
    </source>
</reference>
<dbReference type="PROSITE" id="PS50893">
    <property type="entry name" value="ABC_TRANSPORTER_2"/>
    <property type="match status" value="1"/>
</dbReference>
<protein>
    <submittedName>
        <fullName evidence="10">Taurine ABC transporter ATP-binding protein</fullName>
    </submittedName>
</protein>
<evidence type="ECO:0000256" key="4">
    <source>
        <dbReference type="ARBA" id="ARBA00022519"/>
    </source>
</evidence>
<dbReference type="PANTHER" id="PTHR42788:SF18">
    <property type="entry name" value="TAURINE IMPORT ATP-BINDING PROTEIN TAUB"/>
    <property type="match status" value="1"/>
</dbReference>
<dbReference type="EMBL" id="CP113432">
    <property type="protein sequence ID" value="WAI48899.1"/>
    <property type="molecule type" value="Genomic_DNA"/>
</dbReference>
<dbReference type="InterPro" id="IPR017871">
    <property type="entry name" value="ABC_transporter-like_CS"/>
</dbReference>
<comment type="similarity">
    <text evidence="1">Belongs to the ABC transporter superfamily.</text>
</comment>
<dbReference type="Gene3D" id="3.40.50.300">
    <property type="entry name" value="P-loop containing nucleotide triphosphate hydrolases"/>
    <property type="match status" value="1"/>
</dbReference>
<dbReference type="InterPro" id="IPR003439">
    <property type="entry name" value="ABC_transporter-like_ATP-bd"/>
</dbReference>
<keyword evidence="3" id="KW-1003">Cell membrane</keyword>
<keyword evidence="5" id="KW-0547">Nucleotide-binding</keyword>
<dbReference type="PANTHER" id="PTHR42788">
    <property type="entry name" value="TAURINE IMPORT ATP-BINDING PROTEIN-RELATED"/>
    <property type="match status" value="1"/>
</dbReference>
<evidence type="ECO:0000256" key="1">
    <source>
        <dbReference type="ARBA" id="ARBA00005417"/>
    </source>
</evidence>
<sequence>MSRLTAEAVSLTFQQQGRERVVLQDLTLSLAKGESLVVLGPSGCGKSSLLNVLAGFQEPDRGRVQIDGRTLDGPGGERGVVFQDDALMPWLTALENVALGLRIRGVGAAQRNARAQEVLKLVGLSEHADYSISQLSGGQRQRLGLARALAVEPDFLLLDEPFGALDALTRERMQVLTLDLWRKTGKGLFLITHSVDEALFLATDLVVMDGPPARVVKRLSLDFAQRYAAGEPVRSIKSDPEIARLRQLLLDLFLEEALDEQEAEHAH</sequence>
<evidence type="ECO:0000313" key="11">
    <source>
        <dbReference type="Proteomes" id="UP001163624"/>
    </source>
</evidence>
<keyword evidence="4" id="KW-0997">Cell inner membrane</keyword>
<dbReference type="CDD" id="cd03293">
    <property type="entry name" value="ABC_NrtD_SsuB_transporters"/>
    <property type="match status" value="1"/>
</dbReference>
<proteinExistence type="inferred from homology"/>
<evidence type="ECO:0000259" key="9">
    <source>
        <dbReference type="PROSITE" id="PS50893"/>
    </source>
</evidence>
<keyword evidence="6 10" id="KW-0067">ATP-binding</keyword>
<evidence type="ECO:0000256" key="5">
    <source>
        <dbReference type="ARBA" id="ARBA00022741"/>
    </source>
</evidence>
<dbReference type="RefSeq" id="WP_254472479.1">
    <property type="nucleotide sequence ID" value="NZ_CP113432.1"/>
</dbReference>
<dbReference type="InterPro" id="IPR003593">
    <property type="entry name" value="AAA+_ATPase"/>
</dbReference>
<feature type="domain" description="ABC transporter" evidence="9">
    <location>
        <begin position="6"/>
        <end position="235"/>
    </location>
</feature>
<evidence type="ECO:0000256" key="3">
    <source>
        <dbReference type="ARBA" id="ARBA00022475"/>
    </source>
</evidence>
<keyword evidence="8" id="KW-0472">Membrane</keyword>
<dbReference type="Proteomes" id="UP001163624">
    <property type="component" value="Chromosome"/>
</dbReference>
<dbReference type="Pfam" id="PF00005">
    <property type="entry name" value="ABC_tran"/>
    <property type="match status" value="1"/>
</dbReference>
<keyword evidence="7" id="KW-1278">Translocase</keyword>
<evidence type="ECO:0000313" key="10">
    <source>
        <dbReference type="EMBL" id="WAI48899.1"/>
    </source>
</evidence>
<evidence type="ECO:0000256" key="2">
    <source>
        <dbReference type="ARBA" id="ARBA00022448"/>
    </source>
</evidence>
<evidence type="ECO:0000256" key="6">
    <source>
        <dbReference type="ARBA" id="ARBA00022840"/>
    </source>
</evidence>
<name>A0ABY6ZVS8_9PSED</name>
<dbReference type="GO" id="GO:0005524">
    <property type="term" value="F:ATP binding"/>
    <property type="evidence" value="ECO:0007669"/>
    <property type="project" value="UniProtKB-KW"/>
</dbReference>
<gene>
    <name evidence="10" type="ORF">OU419_24630</name>
</gene>
<keyword evidence="11" id="KW-1185">Reference proteome</keyword>
<keyword evidence="2" id="KW-0813">Transport</keyword>
<dbReference type="PROSITE" id="PS00211">
    <property type="entry name" value="ABC_TRANSPORTER_1"/>
    <property type="match status" value="1"/>
</dbReference>
<dbReference type="SUPFAM" id="SSF52540">
    <property type="entry name" value="P-loop containing nucleoside triphosphate hydrolases"/>
    <property type="match status" value="1"/>
</dbReference>
<accession>A0ABY6ZVS8</accession>
<evidence type="ECO:0000256" key="8">
    <source>
        <dbReference type="ARBA" id="ARBA00023136"/>
    </source>
</evidence>